<evidence type="ECO:0000313" key="10">
    <source>
        <dbReference type="EMBL" id="CAF2251686.1"/>
    </source>
</evidence>
<protein>
    <recommendedName>
        <fullName evidence="16">Cathepsin L</fullName>
    </recommendedName>
</protein>
<dbReference type="InterPro" id="IPR000668">
    <property type="entry name" value="Peptidase_C1A_C"/>
</dbReference>
<feature type="signal peptide" evidence="5">
    <location>
        <begin position="1"/>
        <end position="21"/>
    </location>
</feature>
<dbReference type="EMBL" id="CAJOBJ010002947">
    <property type="protein sequence ID" value="CAF3947285.1"/>
    <property type="molecule type" value="Genomic_DNA"/>
</dbReference>
<organism evidence="9 14">
    <name type="scientific">Rotaria magnacalcarata</name>
    <dbReference type="NCBI Taxonomy" id="392030"/>
    <lineage>
        <taxon>Eukaryota</taxon>
        <taxon>Metazoa</taxon>
        <taxon>Spiralia</taxon>
        <taxon>Gnathifera</taxon>
        <taxon>Rotifera</taxon>
        <taxon>Eurotatoria</taxon>
        <taxon>Bdelloidea</taxon>
        <taxon>Philodinida</taxon>
        <taxon>Philodinidae</taxon>
        <taxon>Rotaria</taxon>
    </lineage>
</organism>
<feature type="domain" description="Peptidase C1A papain C-terminal" evidence="6">
    <location>
        <begin position="120"/>
        <end position="340"/>
    </location>
</feature>
<dbReference type="Proteomes" id="UP000681720">
    <property type="component" value="Unassembled WGS sequence"/>
</dbReference>
<evidence type="ECO:0000313" key="14">
    <source>
        <dbReference type="Proteomes" id="UP000663855"/>
    </source>
</evidence>
<dbReference type="FunFam" id="3.90.70.10:FF:000006">
    <property type="entry name" value="Cathepsin S"/>
    <property type="match status" value="1"/>
</dbReference>
<dbReference type="Pfam" id="PF00112">
    <property type="entry name" value="Peptidase_C1"/>
    <property type="match status" value="1"/>
</dbReference>
<feature type="domain" description="Cathepsin propeptide inhibitor" evidence="7">
    <location>
        <begin position="27"/>
        <end position="87"/>
    </location>
</feature>
<feature type="chain" id="PRO_5036229509" description="Cathepsin L" evidence="5">
    <location>
        <begin position="22"/>
        <end position="341"/>
    </location>
</feature>
<dbReference type="SMART" id="SM00645">
    <property type="entry name" value="Pept_C1"/>
    <property type="match status" value="1"/>
</dbReference>
<dbReference type="SUPFAM" id="SSF54001">
    <property type="entry name" value="Cysteine proteinases"/>
    <property type="match status" value="1"/>
</dbReference>
<dbReference type="EMBL" id="CAJNOW010008581">
    <property type="protein sequence ID" value="CAF1540363.1"/>
    <property type="molecule type" value="Genomic_DNA"/>
</dbReference>
<dbReference type="Proteomes" id="UP000663866">
    <property type="component" value="Unassembled WGS sequence"/>
</dbReference>
<dbReference type="GO" id="GO:0008234">
    <property type="term" value="F:cysteine-type peptidase activity"/>
    <property type="evidence" value="ECO:0007669"/>
    <property type="project" value="UniProtKB-KW"/>
</dbReference>
<dbReference type="GO" id="GO:0006508">
    <property type="term" value="P:proteolysis"/>
    <property type="evidence" value="ECO:0007669"/>
    <property type="project" value="UniProtKB-KW"/>
</dbReference>
<keyword evidence="15" id="KW-1185">Reference proteome</keyword>
<accession>A0A815ZPD7</accession>
<dbReference type="InterPro" id="IPR039417">
    <property type="entry name" value="Peptidase_C1A_papain-like"/>
</dbReference>
<evidence type="ECO:0000256" key="4">
    <source>
        <dbReference type="ARBA" id="ARBA00022807"/>
    </source>
</evidence>
<dbReference type="Proteomes" id="UP000663856">
    <property type="component" value="Unassembled WGS sequence"/>
</dbReference>
<dbReference type="AlphaFoldDB" id="A0A815ZPD7"/>
<dbReference type="InterPro" id="IPR013128">
    <property type="entry name" value="Peptidase_C1A"/>
</dbReference>
<evidence type="ECO:0000259" key="6">
    <source>
        <dbReference type="SMART" id="SM00645"/>
    </source>
</evidence>
<keyword evidence="2" id="KW-0645">Protease</keyword>
<evidence type="ECO:0000313" key="13">
    <source>
        <dbReference type="EMBL" id="CAF4264796.1"/>
    </source>
</evidence>
<evidence type="ECO:0000313" key="11">
    <source>
        <dbReference type="EMBL" id="CAF3947285.1"/>
    </source>
</evidence>
<dbReference type="OrthoDB" id="10253408at2759"/>
<evidence type="ECO:0000256" key="3">
    <source>
        <dbReference type="ARBA" id="ARBA00022801"/>
    </source>
</evidence>
<evidence type="ECO:0000313" key="8">
    <source>
        <dbReference type="EMBL" id="CAF1540363.1"/>
    </source>
</evidence>
<dbReference type="Proteomes" id="UP000663834">
    <property type="component" value="Unassembled WGS sequence"/>
</dbReference>
<dbReference type="InterPro" id="IPR013201">
    <property type="entry name" value="Prot_inhib_I29"/>
</dbReference>
<dbReference type="EMBL" id="CAJOBH010006767">
    <property type="protein sequence ID" value="CAF4065656.1"/>
    <property type="molecule type" value="Genomic_DNA"/>
</dbReference>
<dbReference type="EMBL" id="CAJNRF010018236">
    <property type="protein sequence ID" value="CAF2251686.1"/>
    <property type="molecule type" value="Genomic_DNA"/>
</dbReference>
<keyword evidence="5" id="KW-0732">Signal</keyword>
<dbReference type="Proteomes" id="UP000663855">
    <property type="component" value="Unassembled WGS sequence"/>
</dbReference>
<evidence type="ECO:0000259" key="7">
    <source>
        <dbReference type="SMART" id="SM00848"/>
    </source>
</evidence>
<dbReference type="EMBL" id="CAJNOV010016163">
    <property type="protein sequence ID" value="CAF1585432.1"/>
    <property type="molecule type" value="Genomic_DNA"/>
</dbReference>
<evidence type="ECO:0000313" key="15">
    <source>
        <dbReference type="Proteomes" id="UP000663866"/>
    </source>
</evidence>
<comment type="caution">
    <text evidence="9">The sequence shown here is derived from an EMBL/GenBank/DDBJ whole genome shotgun (WGS) entry which is preliminary data.</text>
</comment>
<comment type="similarity">
    <text evidence="1">Belongs to the peptidase C1 family.</text>
</comment>
<evidence type="ECO:0000313" key="12">
    <source>
        <dbReference type="EMBL" id="CAF4065656.1"/>
    </source>
</evidence>
<dbReference type="PANTHER" id="PTHR12411">
    <property type="entry name" value="CYSTEINE PROTEASE FAMILY C1-RELATED"/>
    <property type="match status" value="1"/>
</dbReference>
<reference evidence="9" key="1">
    <citation type="submission" date="2021-02" db="EMBL/GenBank/DDBJ databases">
        <authorList>
            <person name="Nowell W R."/>
        </authorList>
    </citation>
    <scope>NUCLEOTIDE SEQUENCE</scope>
</reference>
<evidence type="ECO:0008006" key="16">
    <source>
        <dbReference type="Google" id="ProtNLM"/>
    </source>
</evidence>
<sequence>MHWFFFLIFTLSFCQITPKESVSSALWNKFKDVHKKQYATVEEEAYRQTIFEDRVVMINRHNFEAKSGMHTYTLKINQFADMTYGEVVRTISNNYQKSLSKKTAIKIDHHLLFKPSNTSLPTAVDWRKRGAVSNIIENQGQCASDWAYAATGALEGQHFLKTGNLVRLSAQNLLDCSDKFGNEGCNGGLVNAAFQYIKVNNGVDTEASYPYEAVDGKCRFNQSTVGATDTGFAQIQSGNETALQIAIATVGPIAVGIDDLHESFIYYESGVYDEPACSSKDWYHPLVVVGYDTFNNGTVKQDFYFVKNSWGESWGMKGYIWMSRNKNNQCGIASRASYPLV</sequence>
<evidence type="ECO:0000256" key="2">
    <source>
        <dbReference type="ARBA" id="ARBA00022670"/>
    </source>
</evidence>
<dbReference type="CDD" id="cd02248">
    <property type="entry name" value="Peptidase_C1A"/>
    <property type="match status" value="1"/>
</dbReference>
<evidence type="ECO:0000256" key="1">
    <source>
        <dbReference type="ARBA" id="ARBA00008455"/>
    </source>
</evidence>
<dbReference type="SMART" id="SM00848">
    <property type="entry name" value="Inhibitor_I29"/>
    <property type="match status" value="1"/>
</dbReference>
<dbReference type="Gene3D" id="3.90.70.10">
    <property type="entry name" value="Cysteine proteinases"/>
    <property type="match status" value="1"/>
</dbReference>
<dbReference type="Pfam" id="PF08246">
    <property type="entry name" value="Inhibitor_I29"/>
    <property type="match status" value="1"/>
</dbReference>
<gene>
    <name evidence="12" type="ORF">BYL167_LOCUS17217</name>
    <name evidence="9" type="ORF">CJN711_LOCUS33435</name>
    <name evidence="11" type="ORF">GIL414_LOCUS8894</name>
    <name evidence="8" type="ORF">KQP761_LOCUS16922</name>
    <name evidence="13" type="ORF">OVN521_LOCUS29763</name>
    <name evidence="10" type="ORF">WKI299_LOCUS37079</name>
</gene>
<keyword evidence="4" id="KW-0788">Thiol protease</keyword>
<name>A0A815ZPD7_9BILA</name>
<dbReference type="Proteomes" id="UP000681967">
    <property type="component" value="Unassembled WGS sequence"/>
</dbReference>
<evidence type="ECO:0000256" key="5">
    <source>
        <dbReference type="SAM" id="SignalP"/>
    </source>
</evidence>
<dbReference type="InterPro" id="IPR038765">
    <property type="entry name" value="Papain-like_cys_pep_sf"/>
</dbReference>
<dbReference type="EMBL" id="CAJOBG010009369">
    <property type="protein sequence ID" value="CAF4264796.1"/>
    <property type="molecule type" value="Genomic_DNA"/>
</dbReference>
<keyword evidence="3" id="KW-0378">Hydrolase</keyword>
<proteinExistence type="inferred from homology"/>
<evidence type="ECO:0000313" key="9">
    <source>
        <dbReference type="EMBL" id="CAF1585432.1"/>
    </source>
</evidence>